<reference evidence="1" key="1">
    <citation type="submission" date="2021-02" db="EMBL/GenBank/DDBJ databases">
        <authorList>
            <person name="Syme A R."/>
            <person name="Syme A R."/>
            <person name="Moolhuijzen P."/>
        </authorList>
    </citation>
    <scope>NUCLEOTIDE SEQUENCE</scope>
    <source>
        <strain evidence="1">W1-1</strain>
    </source>
</reference>
<dbReference type="InterPro" id="IPR001214">
    <property type="entry name" value="SET_dom"/>
</dbReference>
<proteinExistence type="predicted"/>
<protein>
    <submittedName>
        <fullName evidence="1">SET-6</fullName>
    </submittedName>
</protein>
<dbReference type="InterPro" id="IPR046341">
    <property type="entry name" value="SET_dom_sf"/>
</dbReference>
<dbReference type="SUPFAM" id="SSF82199">
    <property type="entry name" value="SET domain"/>
    <property type="match status" value="1"/>
</dbReference>
<dbReference type="InterPro" id="IPR053185">
    <property type="entry name" value="SET_domain_protein"/>
</dbReference>
<dbReference type="EMBL" id="HG992984">
    <property type="protein sequence ID" value="CAE7202842.1"/>
    <property type="molecule type" value="Genomic_DNA"/>
</dbReference>
<gene>
    <name evidence="1" type="ORF">PTTW11_09111</name>
</gene>
<sequence>MLVPLQQVHTVFRSFDRAWKKYGGTNGRSPNSFMLTPPDAAYQVVNTGNKGRGMVASCDIAAGEVILRKTPLVVVPHRQFMPPLLLLLPKRALEAILLLHNAMPHEKRFSAILDIPHHPLLDDLVGCMSSNAFDGTFPCGLMGILVLAGSIFNHDSNFDAERNQLEFSATRNIAKGEELSVLYTNDSAALERYGI</sequence>
<evidence type="ECO:0000313" key="1">
    <source>
        <dbReference type="EMBL" id="CAE7202842.1"/>
    </source>
</evidence>
<dbReference type="PANTHER" id="PTHR47332">
    <property type="entry name" value="SET DOMAIN-CONTAINING PROTEIN 5"/>
    <property type="match status" value="1"/>
</dbReference>
<evidence type="ECO:0000313" key="2">
    <source>
        <dbReference type="Proteomes" id="UP000472372"/>
    </source>
</evidence>
<name>A0A6S6WB41_9PLEO</name>
<dbReference type="Gene3D" id="2.170.270.10">
    <property type="entry name" value="SET domain"/>
    <property type="match status" value="1"/>
</dbReference>
<dbReference type="AlphaFoldDB" id="A0A6S6WB41"/>
<accession>A0A6S6WB41</accession>
<dbReference type="Proteomes" id="UP000472372">
    <property type="component" value="Chromosome 8"/>
</dbReference>
<dbReference type="PANTHER" id="PTHR47332:SF4">
    <property type="entry name" value="SET DOMAIN-CONTAINING PROTEIN 5"/>
    <property type="match status" value="1"/>
</dbReference>
<dbReference type="Pfam" id="PF00856">
    <property type="entry name" value="SET"/>
    <property type="match status" value="1"/>
</dbReference>
<dbReference type="PROSITE" id="PS50280">
    <property type="entry name" value="SET"/>
    <property type="match status" value="1"/>
</dbReference>
<organism evidence="1 2">
    <name type="scientific">Pyrenophora teres f. teres</name>
    <dbReference type="NCBI Taxonomy" id="97479"/>
    <lineage>
        <taxon>Eukaryota</taxon>
        <taxon>Fungi</taxon>
        <taxon>Dikarya</taxon>
        <taxon>Ascomycota</taxon>
        <taxon>Pezizomycotina</taxon>
        <taxon>Dothideomycetes</taxon>
        <taxon>Pleosporomycetidae</taxon>
        <taxon>Pleosporales</taxon>
        <taxon>Pleosporineae</taxon>
        <taxon>Pleosporaceae</taxon>
        <taxon>Pyrenophora</taxon>
    </lineage>
</organism>